<dbReference type="PANTHER" id="PTHR47642:SF5">
    <property type="entry name" value="ATP-DEPENDENT DNA HELICASE"/>
    <property type="match status" value="1"/>
</dbReference>
<dbReference type="InterPro" id="IPR049163">
    <property type="entry name" value="Pif1-like_2B_dom"/>
</dbReference>
<keyword evidence="3" id="KW-0378">Hydrolase</keyword>
<organism evidence="10 11">
    <name type="scientific">Bifidobacterium dolichotidis</name>
    <dbReference type="NCBI Taxonomy" id="2306976"/>
    <lineage>
        <taxon>Bacteria</taxon>
        <taxon>Bacillati</taxon>
        <taxon>Actinomycetota</taxon>
        <taxon>Actinomycetes</taxon>
        <taxon>Bifidobacteriales</taxon>
        <taxon>Bifidobacteriaceae</taxon>
        <taxon>Bifidobacterium</taxon>
    </lineage>
</organism>
<dbReference type="InterPro" id="IPR051055">
    <property type="entry name" value="PIF1_helicase"/>
</dbReference>
<keyword evidence="10" id="KW-0255">Endonuclease</keyword>
<accession>A0A430FPV4</accession>
<evidence type="ECO:0000256" key="5">
    <source>
        <dbReference type="ARBA" id="ARBA00022840"/>
    </source>
</evidence>
<keyword evidence="8" id="KW-0413">Isomerase</keyword>
<evidence type="ECO:0000256" key="6">
    <source>
        <dbReference type="ARBA" id="ARBA00023125"/>
    </source>
</evidence>
<evidence type="ECO:0000256" key="7">
    <source>
        <dbReference type="ARBA" id="ARBA00023204"/>
    </source>
</evidence>
<feature type="domain" description="AAA+ ATPase" evidence="9">
    <location>
        <begin position="12"/>
        <end position="157"/>
    </location>
</feature>
<dbReference type="PANTHER" id="PTHR47642">
    <property type="entry name" value="ATP-DEPENDENT DNA HELICASE"/>
    <property type="match status" value="1"/>
</dbReference>
<evidence type="ECO:0000256" key="2">
    <source>
        <dbReference type="ARBA" id="ARBA00022763"/>
    </source>
</evidence>
<evidence type="ECO:0000256" key="1">
    <source>
        <dbReference type="ARBA" id="ARBA00022741"/>
    </source>
</evidence>
<dbReference type="SMART" id="SM00382">
    <property type="entry name" value="AAA"/>
    <property type="match status" value="1"/>
</dbReference>
<protein>
    <submittedName>
        <fullName evidence="10">ATP-dependent endonuclease</fullName>
    </submittedName>
</protein>
<keyword evidence="2" id="KW-0227">DNA damage</keyword>
<dbReference type="SUPFAM" id="SSF52540">
    <property type="entry name" value="P-loop containing nucleoside triphosphate hydrolases"/>
    <property type="match status" value="2"/>
</dbReference>
<dbReference type="EMBL" id="QXGM01000002">
    <property type="protein sequence ID" value="RSX54861.1"/>
    <property type="molecule type" value="Genomic_DNA"/>
</dbReference>
<dbReference type="GO" id="GO:0006281">
    <property type="term" value="P:DNA repair"/>
    <property type="evidence" value="ECO:0007669"/>
    <property type="project" value="InterPro"/>
</dbReference>
<evidence type="ECO:0000256" key="3">
    <source>
        <dbReference type="ARBA" id="ARBA00022801"/>
    </source>
</evidence>
<evidence type="ECO:0000313" key="10">
    <source>
        <dbReference type="EMBL" id="RSX54861.1"/>
    </source>
</evidence>
<dbReference type="InterPro" id="IPR027417">
    <property type="entry name" value="P-loop_NTPase"/>
</dbReference>
<dbReference type="InterPro" id="IPR010285">
    <property type="entry name" value="DNA_helicase_pif1-like_DEAD"/>
</dbReference>
<dbReference type="Gene3D" id="3.40.50.300">
    <property type="entry name" value="P-loop containing nucleotide triphosphate hydrolases"/>
    <property type="match status" value="2"/>
</dbReference>
<dbReference type="RefSeq" id="WP_125963551.1">
    <property type="nucleotide sequence ID" value="NZ_QXGM01000002.1"/>
</dbReference>
<keyword evidence="1" id="KW-0547">Nucleotide-binding</keyword>
<dbReference type="OrthoDB" id="9763659at2"/>
<dbReference type="Proteomes" id="UP000287609">
    <property type="component" value="Unassembled WGS sequence"/>
</dbReference>
<dbReference type="Pfam" id="PF21530">
    <property type="entry name" value="Pif1_2B_dom"/>
    <property type="match status" value="1"/>
</dbReference>
<name>A0A430FPV4_9BIFI</name>
<keyword evidence="11" id="KW-1185">Reference proteome</keyword>
<dbReference type="CDD" id="cd18809">
    <property type="entry name" value="SF1_C_RecD"/>
    <property type="match status" value="1"/>
</dbReference>
<reference evidence="10 11" key="1">
    <citation type="submission" date="2018-09" db="EMBL/GenBank/DDBJ databases">
        <title>Characterization of the phylogenetic diversity of five novel species belonging to the genus Bifidobacterium.</title>
        <authorList>
            <person name="Lugli G.A."/>
            <person name="Duranti S."/>
            <person name="Milani C."/>
        </authorList>
    </citation>
    <scope>NUCLEOTIDE SEQUENCE [LARGE SCALE GENOMIC DNA]</scope>
    <source>
        <strain evidence="10 11">2036B</strain>
    </source>
</reference>
<proteinExistence type="predicted"/>
<dbReference type="CDD" id="cd18037">
    <property type="entry name" value="DEXSc_Pif1_like"/>
    <property type="match status" value="1"/>
</dbReference>
<comment type="caution">
    <text evidence="10">The sequence shown here is derived from an EMBL/GenBank/DDBJ whole genome shotgun (WGS) entry which is preliminary data.</text>
</comment>
<keyword evidence="4" id="KW-0347">Helicase</keyword>
<evidence type="ECO:0000256" key="8">
    <source>
        <dbReference type="ARBA" id="ARBA00023235"/>
    </source>
</evidence>
<dbReference type="GO" id="GO:0004519">
    <property type="term" value="F:endonuclease activity"/>
    <property type="evidence" value="ECO:0007669"/>
    <property type="project" value="UniProtKB-KW"/>
</dbReference>
<evidence type="ECO:0000256" key="4">
    <source>
        <dbReference type="ARBA" id="ARBA00022806"/>
    </source>
</evidence>
<dbReference type="Pfam" id="PF05970">
    <property type="entry name" value="PIF1"/>
    <property type="match status" value="1"/>
</dbReference>
<dbReference type="InterPro" id="IPR003593">
    <property type="entry name" value="AAA+_ATPase"/>
</dbReference>
<dbReference type="Gene3D" id="2.30.30.940">
    <property type="match status" value="1"/>
</dbReference>
<gene>
    <name evidence="10" type="ORF">D2E26_0915</name>
</gene>
<evidence type="ECO:0000259" key="9">
    <source>
        <dbReference type="SMART" id="SM00382"/>
    </source>
</evidence>
<dbReference type="AlphaFoldDB" id="A0A430FPV4"/>
<keyword evidence="5" id="KW-0067">ATP-binding</keyword>
<evidence type="ECO:0000313" key="11">
    <source>
        <dbReference type="Proteomes" id="UP000287609"/>
    </source>
</evidence>
<keyword evidence="10" id="KW-0540">Nuclease</keyword>
<keyword evidence="7" id="KW-0234">DNA repair</keyword>
<dbReference type="GO" id="GO:0003678">
    <property type="term" value="F:DNA helicase activity"/>
    <property type="evidence" value="ECO:0007669"/>
    <property type="project" value="InterPro"/>
</dbReference>
<dbReference type="GO" id="GO:0000723">
    <property type="term" value="P:telomere maintenance"/>
    <property type="evidence" value="ECO:0007669"/>
    <property type="project" value="InterPro"/>
</dbReference>
<keyword evidence="6" id="KW-0238">DNA-binding</keyword>
<sequence>MLQTEALAIMQAGASVFLTGAPGAGKTYVLNQFIEQKRKTGASVAVTASTGIAATHINGRTIHSWSGVGVATALSEPLLSMIRKRRRRKIVQTDVLVIDEISMLPAWLFDMVDQVCRIMREDDRPFGGLQVVMSGDLFQLPPVSNRSSRHEVTPSPEFIEQRAKYQEAGRNADGFITESFAWDELNPVICYLTEQHRQDDGALLSILTDIRKSQVTQADRDILASRLNVLPDSQQQAVSLFPVNRQADALNEMKLAGIDEEEHIFEAQTSGPKDLVKRLLKNMLAPERLVLKKGAVVMAVRNDTDQQYVNGSIGTVVGFASEKRGGWPIVQFENGHRVTMRQAVWEMLDGETPLAAVNQVPLRCAWAITIHKSQGMTLDRAVMDLKRTFAPGMGYVALSRVGSLDGLYLQGVSDRMFMISPEAFLVDGRMQSLSQKASEELATEGAEAFAEDNAASKSGQDEIAFEDEFGQGGLDLF</sequence>